<protein>
    <submittedName>
        <fullName evidence="11 12">Uncharacterized protein</fullName>
    </submittedName>
</protein>
<organism evidence="11">
    <name type="scientific">Capitella teleta</name>
    <name type="common">Polychaete worm</name>
    <dbReference type="NCBI Taxonomy" id="283909"/>
    <lineage>
        <taxon>Eukaryota</taxon>
        <taxon>Metazoa</taxon>
        <taxon>Spiralia</taxon>
        <taxon>Lophotrochozoa</taxon>
        <taxon>Annelida</taxon>
        <taxon>Polychaeta</taxon>
        <taxon>Sedentaria</taxon>
        <taxon>Scolecida</taxon>
        <taxon>Capitellidae</taxon>
        <taxon>Capitella</taxon>
    </lineage>
</organism>
<reference evidence="11 13" key="2">
    <citation type="journal article" date="2013" name="Nature">
        <title>Insights into bilaterian evolution from three spiralian genomes.</title>
        <authorList>
            <person name="Simakov O."/>
            <person name="Marletaz F."/>
            <person name="Cho S.J."/>
            <person name="Edsinger-Gonzales E."/>
            <person name="Havlak P."/>
            <person name="Hellsten U."/>
            <person name="Kuo D.H."/>
            <person name="Larsson T."/>
            <person name="Lv J."/>
            <person name="Arendt D."/>
            <person name="Savage R."/>
            <person name="Osoegawa K."/>
            <person name="de Jong P."/>
            <person name="Grimwood J."/>
            <person name="Chapman J.A."/>
            <person name="Shapiro H."/>
            <person name="Aerts A."/>
            <person name="Otillar R.P."/>
            <person name="Terry A.Y."/>
            <person name="Boore J.L."/>
            <person name="Grigoriev I.V."/>
            <person name="Lindberg D.R."/>
            <person name="Seaver E.C."/>
            <person name="Weisblat D.A."/>
            <person name="Putnam N.H."/>
            <person name="Rokhsar D.S."/>
        </authorList>
    </citation>
    <scope>NUCLEOTIDE SEQUENCE</scope>
    <source>
        <strain evidence="11 13">I ESC-2004</strain>
    </source>
</reference>
<evidence type="ECO:0000256" key="5">
    <source>
        <dbReference type="ARBA" id="ARBA00022737"/>
    </source>
</evidence>
<dbReference type="EnsemblMetazoa" id="CapteT174833">
    <property type="protein sequence ID" value="CapteP174833"/>
    <property type="gene ID" value="CapteG174833"/>
</dbReference>
<comment type="subcellular location">
    <subcellularLocation>
        <location evidence="1">Cell projection</location>
        <location evidence="1">Cilium</location>
    </subcellularLocation>
    <subcellularLocation>
        <location evidence="2">Cytoplasm</location>
        <location evidence="2">Cytoskeleton</location>
    </subcellularLocation>
</comment>
<evidence type="ECO:0000256" key="8">
    <source>
        <dbReference type="ARBA" id="ARBA00023273"/>
    </source>
</evidence>
<sequence length="286" mass="33240">MNKELESLTKKAKIIDAALRAAEQELEAFQLEKQRKINELDVVVVMKLHQIQHVINSVLPQDLSQCLVFEANGVVHLQHRIKELEHEKAGQNKQQKDAKRKHVQLIKDRRVFENRITIMEDQCNKMMIQKFGRIVDLEKLETVTVNRQIEELKEKLRLNQLQCAKELKEWDEKIAEHKDHITNLVRENTNRLDQLNMLVGERRDYEVQLDSRQKNLGSEYSGVRQADLHERQRLIQLVHLQAQEVEALKDEILLLSRKGGHILPPAQPPMPSSGSAQMHASSLPKL</sequence>
<evidence type="ECO:0000256" key="4">
    <source>
        <dbReference type="ARBA" id="ARBA00022574"/>
    </source>
</evidence>
<reference evidence="12" key="3">
    <citation type="submission" date="2015-06" db="UniProtKB">
        <authorList>
            <consortium name="EnsemblMetazoa"/>
        </authorList>
    </citation>
    <scope>IDENTIFICATION</scope>
</reference>
<evidence type="ECO:0000256" key="3">
    <source>
        <dbReference type="ARBA" id="ARBA00022490"/>
    </source>
</evidence>
<dbReference type="AlphaFoldDB" id="R7UTJ0"/>
<evidence type="ECO:0000313" key="13">
    <source>
        <dbReference type="Proteomes" id="UP000014760"/>
    </source>
</evidence>
<proteinExistence type="predicted"/>
<evidence type="ECO:0000256" key="6">
    <source>
        <dbReference type="ARBA" id="ARBA00023054"/>
    </source>
</evidence>
<evidence type="ECO:0000313" key="11">
    <source>
        <dbReference type="EMBL" id="ELU09473.1"/>
    </source>
</evidence>
<dbReference type="STRING" id="283909.R7UTJ0"/>
<dbReference type="OrthoDB" id="1935234at2759"/>
<dbReference type="PANTHER" id="PTHR14885">
    <property type="entry name" value="CILIA- AND FLAGELLA-ASSOCIATED PROTEIN 43-RELATED"/>
    <property type="match status" value="1"/>
</dbReference>
<keyword evidence="6 9" id="KW-0175">Coiled coil</keyword>
<keyword evidence="8" id="KW-0966">Cell projection</keyword>
<keyword evidence="4" id="KW-0853">WD repeat</keyword>
<keyword evidence="7" id="KW-0206">Cytoskeleton</keyword>
<reference evidence="13" key="1">
    <citation type="submission" date="2012-12" db="EMBL/GenBank/DDBJ databases">
        <authorList>
            <person name="Hellsten U."/>
            <person name="Grimwood J."/>
            <person name="Chapman J.A."/>
            <person name="Shapiro H."/>
            <person name="Aerts A."/>
            <person name="Otillar R.P."/>
            <person name="Terry A.Y."/>
            <person name="Boore J.L."/>
            <person name="Simakov O."/>
            <person name="Marletaz F."/>
            <person name="Cho S.-J."/>
            <person name="Edsinger-Gonzales E."/>
            <person name="Havlak P."/>
            <person name="Kuo D.-H."/>
            <person name="Larsson T."/>
            <person name="Lv J."/>
            <person name="Arendt D."/>
            <person name="Savage R."/>
            <person name="Osoegawa K."/>
            <person name="de Jong P."/>
            <person name="Lindberg D.R."/>
            <person name="Seaver E.C."/>
            <person name="Weisblat D.A."/>
            <person name="Putnam N.H."/>
            <person name="Grigoriev I.V."/>
            <person name="Rokhsar D.S."/>
        </authorList>
    </citation>
    <scope>NUCLEOTIDE SEQUENCE</scope>
    <source>
        <strain evidence="13">I ESC-2004</strain>
    </source>
</reference>
<keyword evidence="3" id="KW-0963">Cytoplasm</keyword>
<gene>
    <name evidence="11" type="ORF">CAPTEDRAFT_174833</name>
</gene>
<evidence type="ECO:0000313" key="12">
    <source>
        <dbReference type="EnsemblMetazoa" id="CapteP174833"/>
    </source>
</evidence>
<feature type="coiled-coil region" evidence="9">
    <location>
        <begin position="5"/>
        <end position="39"/>
    </location>
</feature>
<keyword evidence="13" id="KW-1185">Reference proteome</keyword>
<dbReference type="EMBL" id="AMQN01000988">
    <property type="status" value="NOT_ANNOTATED_CDS"/>
    <property type="molecule type" value="Genomic_DNA"/>
</dbReference>
<accession>R7UTJ0</accession>
<feature type="coiled-coil region" evidence="9">
    <location>
        <begin position="74"/>
        <end position="101"/>
    </location>
</feature>
<name>R7UTJ0_CAPTE</name>
<dbReference type="HOGENOM" id="CLU_057632_0_0_1"/>
<dbReference type="GO" id="GO:0005929">
    <property type="term" value="C:cilium"/>
    <property type="evidence" value="ECO:0007669"/>
    <property type="project" value="UniProtKB-SubCell"/>
</dbReference>
<dbReference type="PANTHER" id="PTHR14885:SF3">
    <property type="entry name" value="CILIA- AND FLAGELLA-ASSOCIATED PROTEIN 44"/>
    <property type="match status" value="1"/>
</dbReference>
<dbReference type="EMBL" id="KB298217">
    <property type="protein sequence ID" value="ELU09473.1"/>
    <property type="molecule type" value="Genomic_DNA"/>
</dbReference>
<dbReference type="OMA" id="WKINETF"/>
<evidence type="ECO:0000256" key="9">
    <source>
        <dbReference type="SAM" id="Coils"/>
    </source>
</evidence>
<evidence type="ECO:0000256" key="2">
    <source>
        <dbReference type="ARBA" id="ARBA00004245"/>
    </source>
</evidence>
<evidence type="ECO:0000256" key="7">
    <source>
        <dbReference type="ARBA" id="ARBA00023212"/>
    </source>
</evidence>
<dbReference type="Proteomes" id="UP000014760">
    <property type="component" value="Unassembled WGS sequence"/>
</dbReference>
<feature type="region of interest" description="Disordered" evidence="10">
    <location>
        <begin position="263"/>
        <end position="286"/>
    </location>
</feature>
<evidence type="ECO:0000256" key="10">
    <source>
        <dbReference type="SAM" id="MobiDB-lite"/>
    </source>
</evidence>
<feature type="coiled-coil region" evidence="9">
    <location>
        <begin position="149"/>
        <end position="187"/>
    </location>
</feature>
<evidence type="ECO:0000256" key="1">
    <source>
        <dbReference type="ARBA" id="ARBA00004138"/>
    </source>
</evidence>
<keyword evidence="5" id="KW-0677">Repeat</keyword>
<dbReference type="GO" id="GO:0005856">
    <property type="term" value="C:cytoskeleton"/>
    <property type="evidence" value="ECO:0007669"/>
    <property type="project" value="UniProtKB-SubCell"/>
</dbReference>